<proteinExistence type="predicted"/>
<sequence length="114" mass="13038">MELKIQSIQFNVTEKLQAFIQKKFAKIAKFNENISAAEVILKVTKPETANNKSTVLNINVPGENFHVEKVCDTFEEGVDLCMESMLRQLSKYKEKQRGKKADPIRRMEGGFEAE</sequence>
<dbReference type="Proteomes" id="UP000704068">
    <property type="component" value="Unassembled WGS sequence"/>
</dbReference>
<protein>
    <submittedName>
        <fullName evidence="2">Ribosome-associated translation inhibitor RaiA</fullName>
    </submittedName>
</protein>
<dbReference type="Pfam" id="PF02482">
    <property type="entry name" value="Ribosomal_S30AE"/>
    <property type="match status" value="1"/>
</dbReference>
<name>A0A929RWA8_9BACT</name>
<dbReference type="EMBL" id="JABZGR010000004">
    <property type="protein sequence ID" value="MBF0969876.1"/>
    <property type="molecule type" value="Genomic_DNA"/>
</dbReference>
<evidence type="ECO:0000313" key="3">
    <source>
        <dbReference type="Proteomes" id="UP000704068"/>
    </source>
</evidence>
<comment type="caution">
    <text evidence="2">The sequence shown here is derived from an EMBL/GenBank/DDBJ whole genome shotgun (WGS) entry which is preliminary data.</text>
</comment>
<dbReference type="NCBIfam" id="TIGR00741">
    <property type="entry name" value="yfiA"/>
    <property type="match status" value="1"/>
</dbReference>
<evidence type="ECO:0000256" key="1">
    <source>
        <dbReference type="SAM" id="MobiDB-lite"/>
    </source>
</evidence>
<accession>A0A929RWA8</accession>
<dbReference type="SUPFAM" id="SSF69754">
    <property type="entry name" value="Ribosome binding protein Y (YfiA homologue)"/>
    <property type="match status" value="1"/>
</dbReference>
<organism evidence="2 3">
    <name type="scientific">Alloprevotella tannerae</name>
    <dbReference type="NCBI Taxonomy" id="76122"/>
    <lineage>
        <taxon>Bacteria</taxon>
        <taxon>Pseudomonadati</taxon>
        <taxon>Bacteroidota</taxon>
        <taxon>Bacteroidia</taxon>
        <taxon>Bacteroidales</taxon>
        <taxon>Prevotellaceae</taxon>
        <taxon>Alloprevotella</taxon>
    </lineage>
</organism>
<evidence type="ECO:0000313" key="2">
    <source>
        <dbReference type="EMBL" id="MBF0969876.1"/>
    </source>
</evidence>
<gene>
    <name evidence="2" type="primary">raiA</name>
    <name evidence="2" type="ORF">HXK21_02380</name>
</gene>
<feature type="region of interest" description="Disordered" evidence="1">
    <location>
        <begin position="93"/>
        <end position="114"/>
    </location>
</feature>
<reference evidence="2" key="1">
    <citation type="submission" date="2020-04" db="EMBL/GenBank/DDBJ databases">
        <title>Deep metagenomics examines the oral microbiome during advanced dental caries in children, revealing novel taxa and co-occurrences with host molecules.</title>
        <authorList>
            <person name="Baker J.L."/>
            <person name="Morton J.T."/>
            <person name="Dinis M."/>
            <person name="Alvarez R."/>
            <person name="Tran N.C."/>
            <person name="Knight R."/>
            <person name="Edlund A."/>
        </authorList>
    </citation>
    <scope>NUCLEOTIDE SEQUENCE</scope>
    <source>
        <strain evidence="2">JCVI_34_bin.1</strain>
    </source>
</reference>
<dbReference type="InterPro" id="IPR036567">
    <property type="entry name" value="RHF-like"/>
</dbReference>
<dbReference type="Gene3D" id="3.30.160.100">
    <property type="entry name" value="Ribosome hibernation promotion factor-like"/>
    <property type="match status" value="1"/>
</dbReference>
<dbReference type="RefSeq" id="WP_278574632.1">
    <property type="nucleotide sequence ID" value="NZ_CAJPOW010000002.1"/>
</dbReference>
<dbReference type="CDD" id="cd00552">
    <property type="entry name" value="RaiA"/>
    <property type="match status" value="1"/>
</dbReference>
<dbReference type="InterPro" id="IPR003489">
    <property type="entry name" value="RHF/RaiA"/>
</dbReference>
<dbReference type="AlphaFoldDB" id="A0A929RWA8"/>